<comment type="caution">
    <text evidence="2">The sequence shown here is derived from an EMBL/GenBank/DDBJ whole genome shotgun (WGS) entry which is preliminary data.</text>
</comment>
<accession>G6AHV6</accession>
<feature type="chain" id="PRO_5003485326" description="Outer membrane protein beta-barrel domain-containing protein" evidence="1">
    <location>
        <begin position="21"/>
        <end position="679"/>
    </location>
</feature>
<organism evidence="2 3">
    <name type="scientific">Prevotella histicola F0411</name>
    <dbReference type="NCBI Taxonomy" id="857291"/>
    <lineage>
        <taxon>Bacteria</taxon>
        <taxon>Pseudomonadati</taxon>
        <taxon>Bacteroidota</taxon>
        <taxon>Bacteroidia</taxon>
        <taxon>Bacteroidales</taxon>
        <taxon>Prevotellaceae</taxon>
        <taxon>Prevotella</taxon>
    </lineage>
</organism>
<dbReference type="STRING" id="857291.HMPREF9138_01683"/>
<dbReference type="PATRIC" id="fig|857291.3.peg.1676"/>
<protein>
    <recommendedName>
        <fullName evidence="4">Outer membrane protein beta-barrel domain-containing protein</fullName>
    </recommendedName>
</protein>
<dbReference type="HOGENOM" id="CLU_019825_0_0_10"/>
<proteinExistence type="predicted"/>
<dbReference type="Proteomes" id="UP000004597">
    <property type="component" value="Unassembled WGS sequence"/>
</dbReference>
<dbReference type="RefSeq" id="WP_008823593.1">
    <property type="nucleotide sequence ID" value="NZ_JH376764.1"/>
</dbReference>
<name>G6AHV6_9BACT</name>
<feature type="signal peptide" evidence="1">
    <location>
        <begin position="1"/>
        <end position="20"/>
    </location>
</feature>
<evidence type="ECO:0000256" key="1">
    <source>
        <dbReference type="SAM" id="SignalP"/>
    </source>
</evidence>
<reference evidence="2 3" key="1">
    <citation type="submission" date="2011-10" db="EMBL/GenBank/DDBJ databases">
        <title>The Genome Sequence of Prevotella histicola F0411.</title>
        <authorList>
            <consortium name="The Broad Institute Genome Sequencing Platform"/>
            <person name="Earl A."/>
            <person name="Ward D."/>
            <person name="Feldgarden M."/>
            <person name="Gevers D."/>
            <person name="Izard J."/>
            <person name="Ganesan A."/>
            <person name="Blanton J.M."/>
            <person name="Baranova O.V."/>
            <person name="Tanner A.C."/>
            <person name="Mathney J.M.J."/>
            <person name="Dewhirst F.E."/>
            <person name="Young S.K."/>
            <person name="Zeng Q."/>
            <person name="Gargeya S."/>
            <person name="Fitzgerald M."/>
            <person name="Haas B."/>
            <person name="Abouelleil A."/>
            <person name="Alvarado L."/>
            <person name="Arachchi H.M."/>
            <person name="Berlin A."/>
            <person name="Brown A."/>
            <person name="Chapman S.B."/>
            <person name="Chen Z."/>
            <person name="Dunbar C."/>
            <person name="Freedman E."/>
            <person name="Gearin G."/>
            <person name="Gellesch M."/>
            <person name="Goldberg J."/>
            <person name="Griggs A."/>
            <person name="Gujja S."/>
            <person name="Heiman D."/>
            <person name="Howarth C."/>
            <person name="Larson L."/>
            <person name="Lui A."/>
            <person name="MacDonald P.J.P."/>
            <person name="Montmayeur A."/>
            <person name="Murphy C."/>
            <person name="Neiman D."/>
            <person name="Pearson M."/>
            <person name="Priest M."/>
            <person name="Roberts A."/>
            <person name="Saif S."/>
            <person name="Shea T."/>
            <person name="Shenoy N."/>
            <person name="Sisk P."/>
            <person name="Stolte C."/>
            <person name="Sykes S."/>
            <person name="Wortman J."/>
            <person name="Nusbaum C."/>
            <person name="Birren B."/>
        </authorList>
    </citation>
    <scope>NUCLEOTIDE SEQUENCE [LARGE SCALE GENOMIC DNA]</scope>
    <source>
        <strain evidence="2 3">F0411</strain>
    </source>
</reference>
<keyword evidence="1" id="KW-0732">Signal</keyword>
<sequence>MKLYTAIILGNILFPTSAIAQNDTIYSSKSLKEVMVTGKLIQQETDHYNCIPTNKQRRHSHTGLELVRNMMITGIDVNIEDGKILTPAGPATLYINGREASFREVQGLRPKDVIRVEYYDIPTGKYAKDRAVLNYVVKNYTAGGYTQLEAQQTIGFLRGDYNIISKYSFNNYNANIWAGYKIENPKSDFYSLEHYRLSDEITKQTTYPHQDEKQTVKYFIASLSRMTNKQTWMIRVGIEAKDDRDNAHVGSVQYGSASGVNMINSSLFSHEKSLKPTVYIYYNRSISKNQSIDAVVDGYYARNNYNRTLTEQSIFRNDVTEDYFYSKLNVNYNFLLPKTSSLTFSFHEYLRSSQDNYAGSSPLFQHLRSSETIFFADYNKRWKKAMIDVNPGVSYLMYKLHGNKATKQLAPRLQISASWMPDRIQRLKVFFSLGNTFPSLSSTNRAEQQIDPIMIRRGNPDMDNSTLLGPGLTYSVNYNQWSALFSTYYMYMSNAIVNTYSVEGQHIVNSFSSNARSHQSSTSLSLTWKPSSSFNVKLDGAYSYYAVNREIHERQAGWQVGMQANYYLGDFLFSAFCQSPTKSLENCQRYVKTPWQYGLTTEWSHNNLSVVLTTNNLFLQKNRITQALFSDSYDASQAIRRDINNAYASIKVLYTLEYGKATRRSPKYNIKDSENTILR</sequence>
<dbReference type="GeneID" id="66731629"/>
<evidence type="ECO:0000313" key="3">
    <source>
        <dbReference type="Proteomes" id="UP000004597"/>
    </source>
</evidence>
<evidence type="ECO:0000313" key="2">
    <source>
        <dbReference type="EMBL" id="EHG15829.1"/>
    </source>
</evidence>
<dbReference type="SUPFAM" id="SSF56935">
    <property type="entry name" value="Porins"/>
    <property type="match status" value="1"/>
</dbReference>
<evidence type="ECO:0008006" key="4">
    <source>
        <dbReference type="Google" id="ProtNLM"/>
    </source>
</evidence>
<keyword evidence="3" id="KW-1185">Reference proteome</keyword>
<dbReference type="AlphaFoldDB" id="G6AHV6"/>
<dbReference type="EMBL" id="AFXP01000016">
    <property type="protein sequence ID" value="EHG15829.1"/>
    <property type="molecule type" value="Genomic_DNA"/>
</dbReference>
<gene>
    <name evidence="2" type="ORF">HMPREF9138_01683</name>
</gene>